<dbReference type="CDD" id="cd01672">
    <property type="entry name" value="TMPK"/>
    <property type="match status" value="1"/>
</dbReference>
<evidence type="ECO:0000313" key="12">
    <source>
        <dbReference type="Proteomes" id="UP000193642"/>
    </source>
</evidence>
<evidence type="ECO:0000313" key="11">
    <source>
        <dbReference type="EMBL" id="ORY39574.1"/>
    </source>
</evidence>
<evidence type="ECO:0000256" key="5">
    <source>
        <dbReference type="ARBA" id="ARBA00022679"/>
    </source>
</evidence>
<protein>
    <recommendedName>
        <fullName evidence="4">Thymidylate kinase</fullName>
        <ecNumber evidence="3">2.7.4.9</ecNumber>
    </recommendedName>
</protein>
<proteinExistence type="inferred from homology"/>
<reference evidence="11 12" key="1">
    <citation type="submission" date="2016-07" db="EMBL/GenBank/DDBJ databases">
        <title>Pervasive Adenine N6-methylation of Active Genes in Fungi.</title>
        <authorList>
            <consortium name="DOE Joint Genome Institute"/>
            <person name="Mondo S.J."/>
            <person name="Dannebaum R.O."/>
            <person name="Kuo R.C."/>
            <person name="Labutti K."/>
            <person name="Haridas S."/>
            <person name="Kuo A."/>
            <person name="Salamov A."/>
            <person name="Ahrendt S.R."/>
            <person name="Lipzen A."/>
            <person name="Sullivan W."/>
            <person name="Andreopoulos W.B."/>
            <person name="Clum A."/>
            <person name="Lindquist E."/>
            <person name="Daum C."/>
            <person name="Ramamoorthy G.K."/>
            <person name="Gryganskyi A."/>
            <person name="Culley D."/>
            <person name="Magnuson J.K."/>
            <person name="James T.Y."/>
            <person name="O'Malley M.A."/>
            <person name="Stajich J.E."/>
            <person name="Spatafora J.W."/>
            <person name="Visel A."/>
            <person name="Grigoriev I.V."/>
        </authorList>
    </citation>
    <scope>NUCLEOTIDE SEQUENCE [LARGE SCALE GENOMIC DNA]</scope>
    <source>
        <strain evidence="11 12">JEL800</strain>
    </source>
</reference>
<dbReference type="GO" id="GO:0005634">
    <property type="term" value="C:nucleus"/>
    <property type="evidence" value="ECO:0007669"/>
    <property type="project" value="TreeGrafter"/>
</dbReference>
<evidence type="ECO:0000256" key="8">
    <source>
        <dbReference type="ARBA" id="ARBA00022777"/>
    </source>
</evidence>
<dbReference type="InterPro" id="IPR027417">
    <property type="entry name" value="P-loop_NTPase"/>
</dbReference>
<dbReference type="AlphaFoldDB" id="A0A1Y2BY28"/>
<evidence type="ECO:0000256" key="7">
    <source>
        <dbReference type="ARBA" id="ARBA00022741"/>
    </source>
</evidence>
<dbReference type="SUPFAM" id="SSF52540">
    <property type="entry name" value="P-loop containing nucleoside triphosphate hydrolases"/>
    <property type="match status" value="1"/>
</dbReference>
<comment type="similarity">
    <text evidence="2">Belongs to the thymidylate kinase family.</text>
</comment>
<dbReference type="Gene3D" id="3.40.50.300">
    <property type="entry name" value="P-loop containing nucleotide triphosphate hydrolases"/>
    <property type="match status" value="1"/>
</dbReference>
<sequence length="215" mass="23996">MTHARGVLVVFEGVDRSGKSTQVAQLVSRLNALGHRSSAYRFPDRQTETGKLIDAYLSASGGGLDDRTIHLLFAANRFVAEAMRSLRNSLMQGETVVVDRYAFSGVAYTLAKGAQGLDKDWCKSVDAGILKPDIVFFLDIPTQDASQRGDYGLERYEKLEFQEKVRTCFLDLVDKSNWKIMDARQTKEALSDEILGITTTMIQENGDKPLLPLWQ</sequence>
<gene>
    <name evidence="11" type="ORF">BCR33DRAFT_754399</name>
</gene>
<dbReference type="PANTHER" id="PTHR10344:SF1">
    <property type="entry name" value="THYMIDYLATE KINASE"/>
    <property type="match status" value="1"/>
</dbReference>
<evidence type="ECO:0000256" key="2">
    <source>
        <dbReference type="ARBA" id="ARBA00009776"/>
    </source>
</evidence>
<keyword evidence="8 11" id="KW-0418">Kinase</keyword>
<dbReference type="Proteomes" id="UP000193642">
    <property type="component" value="Unassembled WGS sequence"/>
</dbReference>
<evidence type="ECO:0000256" key="9">
    <source>
        <dbReference type="ARBA" id="ARBA00022840"/>
    </source>
</evidence>
<dbReference type="EC" id="2.7.4.9" evidence="3"/>
<keyword evidence="12" id="KW-1185">Reference proteome</keyword>
<keyword evidence="7" id="KW-0547">Nucleotide-binding</keyword>
<dbReference type="GO" id="GO:0006227">
    <property type="term" value="P:dUDP biosynthetic process"/>
    <property type="evidence" value="ECO:0007669"/>
    <property type="project" value="TreeGrafter"/>
</dbReference>
<dbReference type="PANTHER" id="PTHR10344">
    <property type="entry name" value="THYMIDYLATE KINASE"/>
    <property type="match status" value="1"/>
</dbReference>
<dbReference type="FunFam" id="3.40.50.300:FF:000679">
    <property type="entry name" value="Thymidylate kinase"/>
    <property type="match status" value="1"/>
</dbReference>
<keyword evidence="9" id="KW-0067">ATP-binding</keyword>
<comment type="pathway">
    <text evidence="1">Pyrimidine metabolism; dTTP biosynthesis.</text>
</comment>
<evidence type="ECO:0000256" key="3">
    <source>
        <dbReference type="ARBA" id="ARBA00012980"/>
    </source>
</evidence>
<dbReference type="OrthoDB" id="425602at2759"/>
<dbReference type="HAMAP" id="MF_00165">
    <property type="entry name" value="Thymidylate_kinase"/>
    <property type="match status" value="1"/>
</dbReference>
<evidence type="ECO:0000256" key="6">
    <source>
        <dbReference type="ARBA" id="ARBA00022727"/>
    </source>
</evidence>
<dbReference type="EMBL" id="MCGO01000039">
    <property type="protein sequence ID" value="ORY39574.1"/>
    <property type="molecule type" value="Genomic_DNA"/>
</dbReference>
<name>A0A1Y2BY28_9FUNG</name>
<dbReference type="NCBIfam" id="TIGR00041">
    <property type="entry name" value="DTMP_kinase"/>
    <property type="match status" value="1"/>
</dbReference>
<dbReference type="GO" id="GO:0004798">
    <property type="term" value="F:dTMP kinase activity"/>
    <property type="evidence" value="ECO:0007669"/>
    <property type="project" value="UniProtKB-EC"/>
</dbReference>
<dbReference type="GO" id="GO:0006235">
    <property type="term" value="P:dTTP biosynthetic process"/>
    <property type="evidence" value="ECO:0007669"/>
    <property type="project" value="TreeGrafter"/>
</dbReference>
<keyword evidence="5" id="KW-0808">Transferase</keyword>
<dbReference type="GO" id="GO:0005739">
    <property type="term" value="C:mitochondrion"/>
    <property type="evidence" value="ECO:0007669"/>
    <property type="project" value="TreeGrafter"/>
</dbReference>
<dbReference type="InterPro" id="IPR039430">
    <property type="entry name" value="Thymidylate_kin-like_dom"/>
</dbReference>
<dbReference type="GO" id="GO:0005829">
    <property type="term" value="C:cytosol"/>
    <property type="evidence" value="ECO:0007669"/>
    <property type="project" value="TreeGrafter"/>
</dbReference>
<dbReference type="GO" id="GO:0005524">
    <property type="term" value="F:ATP binding"/>
    <property type="evidence" value="ECO:0007669"/>
    <property type="project" value="UniProtKB-KW"/>
</dbReference>
<evidence type="ECO:0000256" key="4">
    <source>
        <dbReference type="ARBA" id="ARBA00017144"/>
    </source>
</evidence>
<dbReference type="Pfam" id="PF02223">
    <property type="entry name" value="Thymidylate_kin"/>
    <property type="match status" value="1"/>
</dbReference>
<dbReference type="InterPro" id="IPR018094">
    <property type="entry name" value="Thymidylate_kinase"/>
</dbReference>
<dbReference type="GO" id="GO:0004550">
    <property type="term" value="F:nucleoside diphosphate kinase activity"/>
    <property type="evidence" value="ECO:0007669"/>
    <property type="project" value="TreeGrafter"/>
</dbReference>
<dbReference type="STRING" id="329046.A0A1Y2BY28"/>
<dbReference type="GO" id="GO:0006233">
    <property type="term" value="P:dTDP biosynthetic process"/>
    <property type="evidence" value="ECO:0007669"/>
    <property type="project" value="InterPro"/>
</dbReference>
<accession>A0A1Y2BY28</accession>
<organism evidence="11 12">
    <name type="scientific">Rhizoclosmatium globosum</name>
    <dbReference type="NCBI Taxonomy" id="329046"/>
    <lineage>
        <taxon>Eukaryota</taxon>
        <taxon>Fungi</taxon>
        <taxon>Fungi incertae sedis</taxon>
        <taxon>Chytridiomycota</taxon>
        <taxon>Chytridiomycota incertae sedis</taxon>
        <taxon>Chytridiomycetes</taxon>
        <taxon>Chytridiales</taxon>
        <taxon>Chytriomycetaceae</taxon>
        <taxon>Rhizoclosmatium</taxon>
    </lineage>
</organism>
<evidence type="ECO:0000256" key="1">
    <source>
        <dbReference type="ARBA" id="ARBA00004992"/>
    </source>
</evidence>
<feature type="domain" description="Thymidylate kinase-like" evidence="10">
    <location>
        <begin position="11"/>
        <end position="194"/>
    </location>
</feature>
<comment type="caution">
    <text evidence="11">The sequence shown here is derived from an EMBL/GenBank/DDBJ whole genome shotgun (WGS) entry which is preliminary data.</text>
</comment>
<evidence type="ECO:0000259" key="10">
    <source>
        <dbReference type="Pfam" id="PF02223"/>
    </source>
</evidence>
<keyword evidence="6" id="KW-0545">Nucleotide biosynthesis</keyword>